<evidence type="ECO:0000313" key="1">
    <source>
        <dbReference type="EMBL" id="MBE0361105.1"/>
    </source>
</evidence>
<proteinExistence type="predicted"/>
<evidence type="ECO:0000313" key="2">
    <source>
        <dbReference type="Proteomes" id="UP000648482"/>
    </source>
</evidence>
<protein>
    <submittedName>
        <fullName evidence="1">Uncharacterized protein</fullName>
    </submittedName>
</protein>
<dbReference type="RefSeq" id="WP_193156757.1">
    <property type="nucleotide sequence ID" value="NZ_AQGU01000029.1"/>
</dbReference>
<dbReference type="Proteomes" id="UP000648482">
    <property type="component" value="Unassembled WGS sequence"/>
</dbReference>
<gene>
    <name evidence="1" type="ORF">PALI_b0020</name>
</gene>
<comment type="caution">
    <text evidence="1">The sequence shown here is derived from an EMBL/GenBank/DDBJ whole genome shotgun (WGS) entry which is preliminary data.</text>
</comment>
<organism evidence="1 2">
    <name type="scientific">Pseudoalteromonas aliena SW19</name>
    <dbReference type="NCBI Taxonomy" id="1314866"/>
    <lineage>
        <taxon>Bacteria</taxon>
        <taxon>Pseudomonadati</taxon>
        <taxon>Pseudomonadota</taxon>
        <taxon>Gammaproteobacteria</taxon>
        <taxon>Alteromonadales</taxon>
        <taxon>Pseudoalteromonadaceae</taxon>
        <taxon>Pseudoalteromonas</taxon>
    </lineage>
</organism>
<keyword evidence="2" id="KW-1185">Reference proteome</keyword>
<reference evidence="1 2" key="1">
    <citation type="submission" date="2015-06" db="EMBL/GenBank/DDBJ databases">
        <title>Genome sequence of Pseudoalteromonas aliena.</title>
        <authorList>
            <person name="Xie B.-B."/>
            <person name="Rong J.-C."/>
            <person name="Qin Q.-L."/>
            <person name="Zhang Y.-Z."/>
        </authorList>
    </citation>
    <scope>NUCLEOTIDE SEQUENCE [LARGE SCALE GENOMIC DNA]</scope>
    <source>
        <strain evidence="1 2">SW19</strain>
    </source>
</reference>
<sequence>MAQDKIWLEIREKNQKENKRMLDAAIKESAEIDKEPFDLQELKKYWSFRYEK</sequence>
<name>A0ABR9E5A7_9GAMM</name>
<dbReference type="EMBL" id="AQGU01000029">
    <property type="protein sequence ID" value="MBE0361105.1"/>
    <property type="molecule type" value="Genomic_DNA"/>
</dbReference>
<accession>A0ABR9E5A7</accession>